<evidence type="ECO:0000313" key="2">
    <source>
        <dbReference type="Proteomes" id="UP001316803"/>
    </source>
</evidence>
<comment type="caution">
    <text evidence="1">The sequence shown here is derived from an EMBL/GenBank/DDBJ whole genome shotgun (WGS) entry which is preliminary data.</text>
</comment>
<dbReference type="EMBL" id="JAKLMC020000008">
    <property type="protein sequence ID" value="KAK5954504.1"/>
    <property type="molecule type" value="Genomic_DNA"/>
</dbReference>
<sequence>MTTQDRPVMSDQNPLAQLPGPYARTASPLLLLPREILLMILSYLGIDSEAAAVWRSLEQATRLFYNLFRAPGYFRAPYLAARRLWVLNAPPRALSAPRPRQLPHADTSTTNSIMAALSAADAEFDRLERMKKRKAKL</sequence>
<dbReference type="Proteomes" id="UP001316803">
    <property type="component" value="Unassembled WGS sequence"/>
</dbReference>
<dbReference type="SUPFAM" id="SSF81383">
    <property type="entry name" value="F-box domain"/>
    <property type="match status" value="1"/>
</dbReference>
<protein>
    <recommendedName>
        <fullName evidence="3">F-box domain-containing protein</fullName>
    </recommendedName>
</protein>
<proteinExistence type="predicted"/>
<dbReference type="AlphaFoldDB" id="A0AAN8EFJ7"/>
<dbReference type="InterPro" id="IPR036047">
    <property type="entry name" value="F-box-like_dom_sf"/>
</dbReference>
<reference evidence="1 2" key="1">
    <citation type="submission" date="2022-12" db="EMBL/GenBank/DDBJ databases">
        <title>Genomic features and morphological characterization of a novel Knufia sp. strain isolated from spacecraft assembly facility.</title>
        <authorList>
            <person name="Teixeira M."/>
            <person name="Chander A.M."/>
            <person name="Stajich J.E."/>
            <person name="Venkateswaran K."/>
        </authorList>
    </citation>
    <scope>NUCLEOTIDE SEQUENCE [LARGE SCALE GENOMIC DNA]</scope>
    <source>
        <strain evidence="1 2">FJI-L2-BK-P2</strain>
    </source>
</reference>
<keyword evidence="2" id="KW-1185">Reference proteome</keyword>
<evidence type="ECO:0000313" key="1">
    <source>
        <dbReference type="EMBL" id="KAK5954504.1"/>
    </source>
</evidence>
<name>A0AAN8EFJ7_9EURO</name>
<evidence type="ECO:0008006" key="3">
    <source>
        <dbReference type="Google" id="ProtNLM"/>
    </source>
</evidence>
<organism evidence="1 2">
    <name type="scientific">Knufia fluminis</name>
    <dbReference type="NCBI Taxonomy" id="191047"/>
    <lineage>
        <taxon>Eukaryota</taxon>
        <taxon>Fungi</taxon>
        <taxon>Dikarya</taxon>
        <taxon>Ascomycota</taxon>
        <taxon>Pezizomycotina</taxon>
        <taxon>Eurotiomycetes</taxon>
        <taxon>Chaetothyriomycetidae</taxon>
        <taxon>Chaetothyriales</taxon>
        <taxon>Trichomeriaceae</taxon>
        <taxon>Knufia</taxon>
    </lineage>
</organism>
<accession>A0AAN8EFJ7</accession>
<gene>
    <name evidence="1" type="ORF">OHC33_004226</name>
</gene>